<dbReference type="AlphaFoldDB" id="A0A5D6WAL3"/>
<dbReference type="RefSeq" id="WP_149170586.1">
    <property type="nucleotide sequence ID" value="NZ_VTOY01000001.1"/>
</dbReference>
<dbReference type="Proteomes" id="UP000323646">
    <property type="component" value="Unassembled WGS sequence"/>
</dbReference>
<proteinExistence type="predicted"/>
<accession>A0A5D6WAL3</accession>
<evidence type="ECO:0008006" key="3">
    <source>
        <dbReference type="Google" id="ProtNLM"/>
    </source>
</evidence>
<protein>
    <recommendedName>
        <fullName evidence="3">DUF4760 domain-containing protein</fullName>
    </recommendedName>
</protein>
<sequence length="174" mass="19967">MENLDIYLISGLISLLVAVVSKLIENHFSLRSRRKSLIQSLRTELETLLTIYEPLRIGEVFNWGEINIASITRNYTTVYANNADKLGLLSPATAQAVVDAYTRISALLDTWVCYSKIYDNAIQYQRANYQSKTFNPELHDLYVNDVMTNHDITYYMQETTIQAVRTAIECLDNE</sequence>
<keyword evidence="2" id="KW-1185">Reference proteome</keyword>
<evidence type="ECO:0000313" key="2">
    <source>
        <dbReference type="Proteomes" id="UP000323646"/>
    </source>
</evidence>
<name>A0A5D6WAL3_9FIRM</name>
<comment type="caution">
    <text evidence="1">The sequence shown here is derived from an EMBL/GenBank/DDBJ whole genome shotgun (WGS) entry which is preliminary data.</text>
</comment>
<organism evidence="1 2">
    <name type="scientific">Selenomonas ruminis</name>
    <dbReference type="NCBI Taxonomy" id="2593411"/>
    <lineage>
        <taxon>Bacteria</taxon>
        <taxon>Bacillati</taxon>
        <taxon>Bacillota</taxon>
        <taxon>Negativicutes</taxon>
        <taxon>Selenomonadales</taxon>
        <taxon>Selenomonadaceae</taxon>
        <taxon>Selenomonas</taxon>
    </lineage>
</organism>
<dbReference type="EMBL" id="VTOY01000001">
    <property type="protein sequence ID" value="TYZ24967.1"/>
    <property type="molecule type" value="Genomic_DNA"/>
</dbReference>
<evidence type="ECO:0000313" key="1">
    <source>
        <dbReference type="EMBL" id="TYZ24967.1"/>
    </source>
</evidence>
<gene>
    <name evidence="1" type="ORF">FZ040_02710</name>
</gene>
<reference evidence="1 2" key="1">
    <citation type="submission" date="2019-08" db="EMBL/GenBank/DDBJ databases">
        <title>Selenomonas sp. mPRGC5 and Selenomonas sp. mPRGC8 isolated from ruminal fluid of dairy goat (Capra hircus).</title>
        <authorList>
            <person name="Poothong S."/>
            <person name="Nuengjamnong C."/>
            <person name="Tanasupawat S."/>
        </authorList>
    </citation>
    <scope>NUCLEOTIDE SEQUENCE [LARGE SCALE GENOMIC DNA]</scope>
    <source>
        <strain evidence="2">mPRGC5</strain>
    </source>
</reference>